<organism evidence="1 2">
    <name type="scientific">Promicromonospora alba</name>
    <dbReference type="NCBI Taxonomy" id="1616110"/>
    <lineage>
        <taxon>Bacteria</taxon>
        <taxon>Bacillati</taxon>
        <taxon>Actinomycetota</taxon>
        <taxon>Actinomycetes</taxon>
        <taxon>Micrococcales</taxon>
        <taxon>Promicromonosporaceae</taxon>
        <taxon>Promicromonospora</taxon>
    </lineage>
</organism>
<keyword evidence="2" id="KW-1185">Reference proteome</keyword>
<accession>A0ABV9HC93</accession>
<sequence length="276" mass="30688">MNRETNVAVFGSQRYIPSVALAGNIDSAYQQSLNDCMAREGIEGLLDWHPTDPDLSRETAVGVWLAEDAERFAFTNPITVLDQLVNGVVNSTLSGEESAAAQEDYDALAERLEADRTNAGTESYQAAERKCMSSGEGAEWKNRRDSLPRFSGPWSEEFAAAQVAAYKDDRMVEIKRDFGECISKAGLSLEASDSTTRDTFFTVNGEQFGVINEQQIKMASDVVRCKDETGAVEKLLNVVAEYEAPVYLEYERELQSLAVELDELERVTSEYWTGRD</sequence>
<evidence type="ECO:0000313" key="2">
    <source>
        <dbReference type="Proteomes" id="UP001596011"/>
    </source>
</evidence>
<dbReference type="EMBL" id="JBHSFI010000003">
    <property type="protein sequence ID" value="MFC4627974.1"/>
    <property type="molecule type" value="Genomic_DNA"/>
</dbReference>
<proteinExistence type="predicted"/>
<name>A0ABV9HC93_9MICO</name>
<protein>
    <submittedName>
        <fullName evidence="1">Uncharacterized protein</fullName>
    </submittedName>
</protein>
<dbReference type="Proteomes" id="UP001596011">
    <property type="component" value="Unassembled WGS sequence"/>
</dbReference>
<comment type="caution">
    <text evidence="1">The sequence shown here is derived from an EMBL/GenBank/DDBJ whole genome shotgun (WGS) entry which is preliminary data.</text>
</comment>
<dbReference type="RefSeq" id="WP_377133612.1">
    <property type="nucleotide sequence ID" value="NZ_JBHSFI010000003.1"/>
</dbReference>
<gene>
    <name evidence="1" type="ORF">ACFO6V_07010</name>
</gene>
<evidence type="ECO:0000313" key="1">
    <source>
        <dbReference type="EMBL" id="MFC4627974.1"/>
    </source>
</evidence>
<reference evidence="2" key="1">
    <citation type="journal article" date="2019" name="Int. J. Syst. Evol. Microbiol.">
        <title>The Global Catalogue of Microorganisms (GCM) 10K type strain sequencing project: providing services to taxonomists for standard genome sequencing and annotation.</title>
        <authorList>
            <consortium name="The Broad Institute Genomics Platform"/>
            <consortium name="The Broad Institute Genome Sequencing Center for Infectious Disease"/>
            <person name="Wu L."/>
            <person name="Ma J."/>
        </authorList>
    </citation>
    <scope>NUCLEOTIDE SEQUENCE [LARGE SCALE GENOMIC DNA]</scope>
    <source>
        <strain evidence="2">CCUG 42722</strain>
    </source>
</reference>